<comment type="caution">
    <text evidence="1">The sequence shown here is derived from an EMBL/GenBank/DDBJ whole genome shotgun (WGS) entry which is preliminary data.</text>
</comment>
<protein>
    <submittedName>
        <fullName evidence="1">Uncharacterized protein</fullName>
    </submittedName>
</protein>
<gene>
    <name evidence="1" type="ORF">CA615_00890</name>
</gene>
<reference evidence="1 2" key="1">
    <citation type="submission" date="2017-05" db="EMBL/GenBank/DDBJ databases">
        <title>Host range expansion of the Methanosphaera genus to humans and monogastric animals involves recent and extensive reduction in genome content.</title>
        <authorList>
            <person name="Hoedt E.C."/>
            <person name="Volmer J.G."/>
            <person name="Parks D.H."/>
            <person name="Rosewarne C.P."/>
            <person name="Denman S.E."/>
            <person name="Mcsweeney C.S."/>
            <person name="O Cuiv P."/>
            <person name="Hugenholtz P."/>
            <person name="Tyson G.W."/>
            <person name="Morrison M."/>
        </authorList>
    </citation>
    <scope>NUCLEOTIDE SEQUENCE [LARGE SCALE GENOMIC DNA]</scope>
    <source>
        <strain evidence="1 2">PA5</strain>
    </source>
</reference>
<accession>A0A328QAH7</accession>
<dbReference type="Proteomes" id="UP000248557">
    <property type="component" value="Unassembled WGS sequence"/>
</dbReference>
<name>A0A328QAH7_9EURY</name>
<sequence>MEDEYELITSATITKSMIRKIGENQYLKIIPSEKRIEISTIKQKKITEPIEQVDEIVIKAYPKEVKLFKNQNQDIKYETSWETMDGVSFNIPSSNIKNIYSLLQAKKLVVIDNMLNLSNILSMIIKQNTLEKKIENIKDDLE</sequence>
<dbReference type="RefSeq" id="WP_011405792.1">
    <property type="nucleotide sequence ID" value="NZ_CATZXA010000003.1"/>
</dbReference>
<evidence type="ECO:0000313" key="2">
    <source>
        <dbReference type="Proteomes" id="UP000248557"/>
    </source>
</evidence>
<dbReference type="GeneID" id="3856050"/>
<dbReference type="AlphaFoldDB" id="A0A328QAH7"/>
<evidence type="ECO:0000313" key="1">
    <source>
        <dbReference type="EMBL" id="RAP03700.1"/>
    </source>
</evidence>
<organism evidence="1 2">
    <name type="scientific">Methanosphaera stadtmanae</name>
    <dbReference type="NCBI Taxonomy" id="2317"/>
    <lineage>
        <taxon>Archaea</taxon>
        <taxon>Methanobacteriati</taxon>
        <taxon>Methanobacteriota</taxon>
        <taxon>Methanomada group</taxon>
        <taxon>Methanobacteria</taxon>
        <taxon>Methanobacteriales</taxon>
        <taxon>Methanobacteriaceae</taxon>
        <taxon>Methanosphaera</taxon>
    </lineage>
</organism>
<proteinExistence type="predicted"/>
<dbReference type="EMBL" id="NGJK01000011">
    <property type="protein sequence ID" value="RAP03700.1"/>
    <property type="molecule type" value="Genomic_DNA"/>
</dbReference>